<accession>A0A3A9WQP4</accession>
<dbReference type="PROSITE" id="PS51257">
    <property type="entry name" value="PROKAR_LIPOPROTEIN"/>
    <property type="match status" value="1"/>
</dbReference>
<comment type="caution">
    <text evidence="3">The sequence shown here is derived from an EMBL/GenBank/DDBJ whole genome shotgun (WGS) entry which is preliminary data.</text>
</comment>
<evidence type="ECO:0008006" key="7">
    <source>
        <dbReference type="Google" id="ProtNLM"/>
    </source>
</evidence>
<dbReference type="Proteomes" id="UP000275024">
    <property type="component" value="Unassembled WGS sequence"/>
</dbReference>
<evidence type="ECO:0000256" key="2">
    <source>
        <dbReference type="SAM" id="SignalP"/>
    </source>
</evidence>
<dbReference type="Proteomes" id="UP000268652">
    <property type="component" value="Unassembled WGS sequence"/>
</dbReference>
<reference evidence="5 6" key="1">
    <citation type="submission" date="2018-09" db="EMBL/GenBank/DDBJ databases">
        <title>Streptomyces sp. nov. DS1-2, an endophytic actinomycete isolated from roots of Dendrobium scabrilingue.</title>
        <authorList>
            <person name="Kuncharoen N."/>
            <person name="Kudo T."/>
            <person name="Ohkuma M."/>
            <person name="Yuki M."/>
            <person name="Tanasupawat S."/>
        </authorList>
    </citation>
    <scope>NUCLEOTIDE SEQUENCE [LARGE SCALE GENOMIC DNA]</scope>
    <source>
        <strain evidence="3 6">AZ1-7</strain>
        <strain evidence="4 5">DS1-2</strain>
    </source>
</reference>
<keyword evidence="2" id="KW-0732">Signal</keyword>
<protein>
    <recommendedName>
        <fullName evidence="7">Nuclear transport factor 2 family protein</fullName>
    </recommendedName>
</protein>
<dbReference type="RefSeq" id="WP_120696768.1">
    <property type="nucleotide sequence ID" value="NZ_RBDX01000006.1"/>
</dbReference>
<keyword evidence="5" id="KW-1185">Reference proteome</keyword>
<sequence length="187" mass="19926">MRRIRTTLATCLTLAALTAGAVGCSSDDEGEPAEIEGTADAADPAGEDGGDAEAEAELTELYGRYWDALIELENSTELDNTVFDGIATTGVVETEVGRVSAFKDNDIHRQGEPVIDHVTVAVDGDTARVESCKNEAGWVFIANGEEDPSLLPEELTRPSPFGVAAERTENGWLINQVLHTDETTISC</sequence>
<evidence type="ECO:0000313" key="5">
    <source>
        <dbReference type="Proteomes" id="UP000268652"/>
    </source>
</evidence>
<evidence type="ECO:0000256" key="1">
    <source>
        <dbReference type="SAM" id="MobiDB-lite"/>
    </source>
</evidence>
<feature type="signal peptide" evidence="2">
    <location>
        <begin position="1"/>
        <end position="21"/>
    </location>
</feature>
<feature type="chain" id="PRO_5017236026" description="Nuclear transport factor 2 family protein" evidence="2">
    <location>
        <begin position="22"/>
        <end position="187"/>
    </location>
</feature>
<dbReference type="EMBL" id="RBDX01000006">
    <property type="protein sequence ID" value="RKN10086.1"/>
    <property type="molecule type" value="Genomic_DNA"/>
</dbReference>
<evidence type="ECO:0000313" key="6">
    <source>
        <dbReference type="Proteomes" id="UP000275024"/>
    </source>
</evidence>
<name>A0A3A9WQP4_9ACTN</name>
<proteinExistence type="predicted"/>
<feature type="region of interest" description="Disordered" evidence="1">
    <location>
        <begin position="23"/>
        <end position="51"/>
    </location>
</feature>
<dbReference type="OrthoDB" id="5187349at2"/>
<evidence type="ECO:0000313" key="4">
    <source>
        <dbReference type="EMBL" id="RKN24428.1"/>
    </source>
</evidence>
<dbReference type="EMBL" id="RBDY01000006">
    <property type="protein sequence ID" value="RKN24428.1"/>
    <property type="molecule type" value="Genomic_DNA"/>
</dbReference>
<dbReference type="AlphaFoldDB" id="A0A3A9WQP4"/>
<evidence type="ECO:0000313" key="3">
    <source>
        <dbReference type="EMBL" id="RKN10086.1"/>
    </source>
</evidence>
<gene>
    <name evidence="4" type="ORF">D7318_11135</name>
    <name evidence="3" type="ORF">D7319_09955</name>
</gene>
<organism evidence="3 6">
    <name type="scientific">Streptomyces radicis</name>
    <dbReference type="NCBI Taxonomy" id="1750517"/>
    <lineage>
        <taxon>Bacteria</taxon>
        <taxon>Bacillati</taxon>
        <taxon>Actinomycetota</taxon>
        <taxon>Actinomycetes</taxon>
        <taxon>Kitasatosporales</taxon>
        <taxon>Streptomycetaceae</taxon>
        <taxon>Streptomyces</taxon>
    </lineage>
</organism>